<keyword evidence="2" id="KW-1185">Reference proteome</keyword>
<protein>
    <submittedName>
        <fullName evidence="1">Uncharacterized protein</fullName>
    </submittedName>
</protein>
<dbReference type="AlphaFoldDB" id="A0ABD8A860"/>
<dbReference type="Proteomes" id="UP001626603">
    <property type="component" value="Chromosome"/>
</dbReference>
<dbReference type="PANTHER" id="PTHR42754">
    <property type="entry name" value="ENDOGLUCANASE"/>
    <property type="match status" value="1"/>
</dbReference>
<dbReference type="InterPro" id="IPR011047">
    <property type="entry name" value="Quinoprotein_ADH-like_sf"/>
</dbReference>
<name>A0ABD8A860_9EURY</name>
<proteinExistence type="predicted"/>
<sequence length="405" mass="42638">MTERHRFFWQQGMVLAALLLAAALPAGAFAASEAAPSVSWNVTFSPENNNKFDAVAPTADGGYIALGSALTEVYGGKEDLLLVKTDGNGTHVWNRTFPDIAPASVTKTADGGYIIGAYNVSTTGSDQNITYQGSSFLIRTDDAGTEKWRQVLSGMMVSSVAETPDGGYAVIGWLWSRSESIDDTAAAIVKTDGNGTPVWNRTFPGTAANAGLVTADGGYVIGGTKSPFNNDRGDAFLIRLDADGSTLWHENYGAPTIYDIKEADDGRFVYAGNYWYGLVDANGEEIWLKNMEGLTGYAVGLRPSGGYLIAGTDQRSSEGFAFGTDGDGAIQWNTTFPATGVYAAGNAPDGGYVLAGIRFLSPDTSAAWLVGLEEPAEPAPTTPGFGAAVAGTALLLLVAERKMRR</sequence>
<evidence type="ECO:0000313" key="2">
    <source>
        <dbReference type="Proteomes" id="UP001626603"/>
    </source>
</evidence>
<accession>A0ABD8A860</accession>
<organism evidence="1 2">
    <name type="scientific">Methanoculleus palmolei</name>
    <dbReference type="NCBI Taxonomy" id="72612"/>
    <lineage>
        <taxon>Archaea</taxon>
        <taxon>Methanobacteriati</taxon>
        <taxon>Methanobacteriota</taxon>
        <taxon>Stenosarchaea group</taxon>
        <taxon>Methanomicrobia</taxon>
        <taxon>Methanomicrobiales</taxon>
        <taxon>Methanomicrobiaceae</taxon>
        <taxon>Methanoculleus</taxon>
    </lineage>
</organism>
<dbReference type="SUPFAM" id="SSF50998">
    <property type="entry name" value="Quinoprotein alcohol dehydrogenase-like"/>
    <property type="match status" value="1"/>
</dbReference>
<reference evidence="1 2" key="1">
    <citation type="submission" date="2023-10" db="EMBL/GenBank/DDBJ databases">
        <title>The complete genome sequence of Methanoculleus palmolei DSM 4273.</title>
        <authorList>
            <person name="Lai S.-J."/>
            <person name="You Y.-T."/>
            <person name="Chen S.-C."/>
        </authorList>
    </citation>
    <scope>NUCLEOTIDE SEQUENCE [LARGE SCALE GENOMIC DNA]</scope>
    <source>
        <strain evidence="1 2">DSM 4273</strain>
    </source>
</reference>
<gene>
    <name evidence="1" type="ORF">R6Y95_07675</name>
</gene>
<dbReference type="PANTHER" id="PTHR42754:SF1">
    <property type="entry name" value="LIPOPROTEIN"/>
    <property type="match status" value="1"/>
</dbReference>
<evidence type="ECO:0000313" key="1">
    <source>
        <dbReference type="EMBL" id="WOX55340.1"/>
    </source>
</evidence>
<dbReference type="EMBL" id="CP137641">
    <property type="protein sequence ID" value="WOX55340.1"/>
    <property type="molecule type" value="Genomic_DNA"/>
</dbReference>